<keyword evidence="1" id="KW-0378">Hydrolase</keyword>
<accession>A0A1E3NZH6</accession>
<keyword evidence="1" id="KW-0904">Protein phosphatase</keyword>
<dbReference type="PANTHER" id="PTHR12320:SF1">
    <property type="entry name" value="PROTEIN PHOSPHATASE PTC7 HOMOLOG"/>
    <property type="match status" value="1"/>
</dbReference>
<dbReference type="AlphaFoldDB" id="A0A1E3NZH6"/>
<comment type="catalytic activity">
    <reaction evidence="1">
        <text>O-phospho-L-threonyl-[protein] + H2O = L-threonyl-[protein] + phosphate</text>
        <dbReference type="Rhea" id="RHEA:47004"/>
        <dbReference type="Rhea" id="RHEA-COMP:11060"/>
        <dbReference type="Rhea" id="RHEA-COMP:11605"/>
        <dbReference type="ChEBI" id="CHEBI:15377"/>
        <dbReference type="ChEBI" id="CHEBI:30013"/>
        <dbReference type="ChEBI" id="CHEBI:43474"/>
        <dbReference type="ChEBI" id="CHEBI:61977"/>
        <dbReference type="EC" id="3.1.3.16"/>
    </reaction>
</comment>
<evidence type="ECO:0000256" key="1">
    <source>
        <dbReference type="RuleBase" id="RU366020"/>
    </source>
</evidence>
<dbReference type="InterPro" id="IPR039123">
    <property type="entry name" value="PPTC7"/>
</dbReference>
<comment type="cofactor">
    <cofactor evidence="1">
        <name>Mg(2+)</name>
        <dbReference type="ChEBI" id="CHEBI:18420"/>
    </cofactor>
</comment>
<dbReference type="PANTHER" id="PTHR12320">
    <property type="entry name" value="PROTEIN PHOSPHATASE 2C"/>
    <property type="match status" value="1"/>
</dbReference>
<proteinExistence type="inferred from homology"/>
<dbReference type="Proteomes" id="UP000094112">
    <property type="component" value="Unassembled WGS sequence"/>
</dbReference>
<sequence length="315" mass="34989">QSPSSINSSKKKDSPDHFKFKYSFASYVHHGGSSKPLISSLMDLTDSSNNLSLLPRRRLYGNPIETLSIKNGDDAMIVSPNLVGVADGVSGWSGAHANSGLFARSFLENISRNFSELSFKNSDNLNNIKEEDLSKNLDDAYKDSIQIMKSEDFKGSSTLLIGMIIDKTLKIMNIGDSKLFVIRDGEIVQSNSEQYIANLCPEQVGTTKTDKLPSSVVQFYDFELQQDDLILVCSDGVTDNLYNDEILEIINKKLNKEKSNLQEVSNSLLYKTKSTAFDNYCVCPYVEKVNELSNQFITGGKIDDISICISKVLLN</sequence>
<comment type="similarity">
    <text evidence="1">Belongs to the PP2C family.</text>
</comment>
<dbReference type="GO" id="GO:0046872">
    <property type="term" value="F:metal ion binding"/>
    <property type="evidence" value="ECO:0007669"/>
    <property type="project" value="UniProtKB-UniRule"/>
</dbReference>
<reference evidence="3 4" key="1">
    <citation type="journal article" date="2016" name="Proc. Natl. Acad. Sci. U.S.A.">
        <title>Comparative genomics of biotechnologically important yeasts.</title>
        <authorList>
            <person name="Riley R."/>
            <person name="Haridas S."/>
            <person name="Wolfe K.H."/>
            <person name="Lopes M.R."/>
            <person name="Hittinger C.T."/>
            <person name="Goeker M."/>
            <person name="Salamov A.A."/>
            <person name="Wisecaver J.H."/>
            <person name="Long T.M."/>
            <person name="Calvey C.H."/>
            <person name="Aerts A.L."/>
            <person name="Barry K.W."/>
            <person name="Choi C."/>
            <person name="Clum A."/>
            <person name="Coughlan A.Y."/>
            <person name="Deshpande S."/>
            <person name="Douglass A.P."/>
            <person name="Hanson S.J."/>
            <person name="Klenk H.-P."/>
            <person name="LaButti K.M."/>
            <person name="Lapidus A."/>
            <person name="Lindquist E.A."/>
            <person name="Lipzen A.M."/>
            <person name="Meier-Kolthoff J.P."/>
            <person name="Ohm R.A."/>
            <person name="Otillar R.P."/>
            <person name="Pangilinan J.L."/>
            <person name="Peng Y."/>
            <person name="Rokas A."/>
            <person name="Rosa C.A."/>
            <person name="Scheuner C."/>
            <person name="Sibirny A.A."/>
            <person name="Slot J.C."/>
            <person name="Stielow J.B."/>
            <person name="Sun H."/>
            <person name="Kurtzman C.P."/>
            <person name="Blackwell M."/>
            <person name="Grigoriev I.V."/>
            <person name="Jeffries T.W."/>
        </authorList>
    </citation>
    <scope>NUCLEOTIDE SEQUENCE [LARGE SCALE GENOMIC DNA]</scope>
    <source>
        <strain evidence="4">ATCC 58044 / CBS 1984 / NCYC 433 / NRRL Y-366-8</strain>
    </source>
</reference>
<dbReference type="CDD" id="cd00143">
    <property type="entry name" value="PP2Cc"/>
    <property type="match status" value="1"/>
</dbReference>
<dbReference type="Gene3D" id="3.60.40.10">
    <property type="entry name" value="PPM-type phosphatase domain"/>
    <property type="match status" value="1"/>
</dbReference>
<dbReference type="EC" id="3.1.3.16" evidence="1"/>
<dbReference type="EMBL" id="KV454211">
    <property type="protein sequence ID" value="ODQ58616.1"/>
    <property type="molecule type" value="Genomic_DNA"/>
</dbReference>
<dbReference type="GO" id="GO:0004722">
    <property type="term" value="F:protein serine/threonine phosphatase activity"/>
    <property type="evidence" value="ECO:0007669"/>
    <property type="project" value="UniProtKB-EC"/>
</dbReference>
<name>A0A1E3NZH6_WICAA</name>
<dbReference type="OrthoDB" id="25675at2759"/>
<keyword evidence="1" id="KW-0479">Metal-binding</keyword>
<dbReference type="STRING" id="683960.A0A1E3NZH6"/>
<comment type="cofactor">
    <cofactor evidence="1">
        <name>Mn(2+)</name>
        <dbReference type="ChEBI" id="CHEBI:29035"/>
    </cofactor>
</comment>
<dbReference type="InterPro" id="IPR001932">
    <property type="entry name" value="PPM-type_phosphatase-like_dom"/>
</dbReference>
<dbReference type="InterPro" id="IPR036457">
    <property type="entry name" value="PPM-type-like_dom_sf"/>
</dbReference>
<dbReference type="RefSeq" id="XP_019037823.1">
    <property type="nucleotide sequence ID" value="XM_019180608.1"/>
</dbReference>
<dbReference type="SMART" id="SM00332">
    <property type="entry name" value="PP2Cc"/>
    <property type="match status" value="1"/>
</dbReference>
<keyword evidence="4" id="KW-1185">Reference proteome</keyword>
<evidence type="ECO:0000313" key="4">
    <source>
        <dbReference type="Proteomes" id="UP000094112"/>
    </source>
</evidence>
<dbReference type="Pfam" id="PF13672">
    <property type="entry name" value="PP2C_2"/>
    <property type="match status" value="1"/>
</dbReference>
<evidence type="ECO:0000313" key="3">
    <source>
        <dbReference type="EMBL" id="ODQ58616.1"/>
    </source>
</evidence>
<dbReference type="SUPFAM" id="SSF81606">
    <property type="entry name" value="PP2C-like"/>
    <property type="match status" value="1"/>
</dbReference>
<keyword evidence="1" id="KW-0464">Manganese</keyword>
<feature type="non-terminal residue" evidence="3">
    <location>
        <position position="315"/>
    </location>
</feature>
<feature type="non-terminal residue" evidence="3">
    <location>
        <position position="1"/>
    </location>
</feature>
<gene>
    <name evidence="3" type="ORF">WICANDRAFT_14456</name>
</gene>
<comment type="catalytic activity">
    <reaction evidence="1">
        <text>O-phospho-L-seryl-[protein] + H2O = L-seryl-[protein] + phosphate</text>
        <dbReference type="Rhea" id="RHEA:20629"/>
        <dbReference type="Rhea" id="RHEA-COMP:9863"/>
        <dbReference type="Rhea" id="RHEA-COMP:11604"/>
        <dbReference type="ChEBI" id="CHEBI:15377"/>
        <dbReference type="ChEBI" id="CHEBI:29999"/>
        <dbReference type="ChEBI" id="CHEBI:43474"/>
        <dbReference type="ChEBI" id="CHEBI:83421"/>
        <dbReference type="EC" id="3.1.3.16"/>
    </reaction>
</comment>
<dbReference type="GeneID" id="30197854"/>
<protein>
    <recommendedName>
        <fullName evidence="1">Protein phosphatase</fullName>
        <ecNumber evidence="1">3.1.3.16</ecNumber>
    </recommendedName>
</protein>
<feature type="domain" description="PPM-type phosphatase" evidence="2">
    <location>
        <begin position="56"/>
        <end position="312"/>
    </location>
</feature>
<organism evidence="3 4">
    <name type="scientific">Wickerhamomyces anomalus (strain ATCC 58044 / CBS 1984 / NCYC 433 / NRRL Y-366-8)</name>
    <name type="common">Yeast</name>
    <name type="synonym">Hansenula anomala</name>
    <dbReference type="NCBI Taxonomy" id="683960"/>
    <lineage>
        <taxon>Eukaryota</taxon>
        <taxon>Fungi</taxon>
        <taxon>Dikarya</taxon>
        <taxon>Ascomycota</taxon>
        <taxon>Saccharomycotina</taxon>
        <taxon>Saccharomycetes</taxon>
        <taxon>Phaffomycetales</taxon>
        <taxon>Wickerhamomycetaceae</taxon>
        <taxon>Wickerhamomyces</taxon>
    </lineage>
</organism>
<dbReference type="PROSITE" id="PS51746">
    <property type="entry name" value="PPM_2"/>
    <property type="match status" value="1"/>
</dbReference>
<dbReference type="SMART" id="SM00331">
    <property type="entry name" value="PP2C_SIG"/>
    <property type="match status" value="1"/>
</dbReference>
<keyword evidence="1" id="KW-0460">Magnesium</keyword>
<evidence type="ECO:0000259" key="2">
    <source>
        <dbReference type="PROSITE" id="PS51746"/>
    </source>
</evidence>